<organism evidence="2 3">
    <name type="scientific">Extremus antarcticus</name>
    <dbReference type="NCBI Taxonomy" id="702011"/>
    <lineage>
        <taxon>Eukaryota</taxon>
        <taxon>Fungi</taxon>
        <taxon>Dikarya</taxon>
        <taxon>Ascomycota</taxon>
        <taxon>Pezizomycotina</taxon>
        <taxon>Dothideomycetes</taxon>
        <taxon>Dothideomycetidae</taxon>
        <taxon>Mycosphaerellales</taxon>
        <taxon>Extremaceae</taxon>
        <taxon>Extremus</taxon>
    </lineage>
</organism>
<feature type="compositionally biased region" description="Acidic residues" evidence="1">
    <location>
        <begin position="552"/>
        <end position="564"/>
    </location>
</feature>
<dbReference type="AlphaFoldDB" id="A0AAJ0GHH7"/>
<name>A0AAJ0GHH7_9PEZI</name>
<dbReference type="Proteomes" id="UP001271007">
    <property type="component" value="Unassembled WGS sequence"/>
</dbReference>
<dbReference type="Pfam" id="PF10336">
    <property type="entry name" value="DUF2420"/>
    <property type="match status" value="1"/>
</dbReference>
<feature type="region of interest" description="Disordered" evidence="1">
    <location>
        <begin position="612"/>
        <end position="788"/>
    </location>
</feature>
<dbReference type="InterPro" id="IPR018822">
    <property type="entry name" value="UPF0646"/>
</dbReference>
<dbReference type="EMBL" id="JAWDJX010000003">
    <property type="protein sequence ID" value="KAK3057651.1"/>
    <property type="molecule type" value="Genomic_DNA"/>
</dbReference>
<feature type="region of interest" description="Disordered" evidence="1">
    <location>
        <begin position="527"/>
        <end position="598"/>
    </location>
</feature>
<reference evidence="2" key="1">
    <citation type="submission" date="2023-04" db="EMBL/GenBank/DDBJ databases">
        <title>Black Yeasts Isolated from many extreme environments.</title>
        <authorList>
            <person name="Coleine C."/>
            <person name="Stajich J.E."/>
            <person name="Selbmann L."/>
        </authorList>
    </citation>
    <scope>NUCLEOTIDE SEQUENCE</scope>
    <source>
        <strain evidence="2">CCFEE 5312</strain>
    </source>
</reference>
<proteinExistence type="predicted"/>
<feature type="compositionally biased region" description="Basic and acidic residues" evidence="1">
    <location>
        <begin position="671"/>
        <end position="696"/>
    </location>
</feature>
<feature type="compositionally biased region" description="Polar residues" evidence="1">
    <location>
        <begin position="1"/>
        <end position="11"/>
    </location>
</feature>
<feature type="compositionally biased region" description="Acidic residues" evidence="1">
    <location>
        <begin position="30"/>
        <end position="42"/>
    </location>
</feature>
<sequence>MAAVTSFTSLSAPAPDDTMEMSSPANRPLDDDDIDIDFDDYPAPENALDDEHMLEDDPTRPATAPDELMEEDVDLTEHVQEEVMQDDGLHMHEAPILEDDELIDYSEDEELQDTAVDDAEVANDTVAPEPLPEVAEEDQFDEEIEPYLDESEAQAQVLDLSNEVPTETAQISDPLLTEPLPVAADLASETIVDANAEALLEAQQNGSYEELRETEFDAADQEDAEDSAEHAITINTALEASAEGPDTPTDTGLHPMTLQYKDIHIPLFKSRKQLDGLLKDDNLANVSLADLMSSCRQRLPLKTNEDITDDQDLVLSFDQLALMLVEDSRAASSTSLNEVLQVYLQLHHNDGIEEVPPVSLTLSTQPRFSSSISMFRQAVAGGQGMSSFSFLHASNDVEADHDQYAYDGGEEWTGLTGHEDPNHVTEQQYAENTYAEQGGVEAGSYEQHEPQDANDEQYQDARQDYYFDETAQGDYDETYQGEAADALDGLTGQTAKELYDAEGEAQTAEANHDLQVPVQGDLEAAAQDHAVSATSETVEGDKETADTTAGEYYDEELIDWDDDSLTTFDSDNTDHTQNKDTTVSTAYDPVEAKADQDEQLQLGSEDWLNEFAEPDGAHQDGEENQQGYGQEAAQDDQTNNPLPTQHDHDGGAEDAGNQPDYQFGEGQDEQAMAHHEGGTQGDFYEHGLEHIDFHEDVADDQGDDDEFDDTVLIHRPNGEGYDESYQEPGPEGQYQEEYDDLGFDEDEATEEQQIEAVEPLADATTSKDFSGGSPSGKRSFDEIDDLEDDTIELPEVKKVRSS</sequence>
<feature type="region of interest" description="Disordered" evidence="1">
    <location>
        <begin position="1"/>
        <end position="68"/>
    </location>
</feature>
<evidence type="ECO:0000313" key="2">
    <source>
        <dbReference type="EMBL" id="KAK3057651.1"/>
    </source>
</evidence>
<comment type="caution">
    <text evidence="2">The sequence shown here is derived from an EMBL/GenBank/DDBJ whole genome shotgun (WGS) entry which is preliminary data.</text>
</comment>
<evidence type="ECO:0000256" key="1">
    <source>
        <dbReference type="SAM" id="MobiDB-lite"/>
    </source>
</evidence>
<keyword evidence="3" id="KW-1185">Reference proteome</keyword>
<feature type="compositionally biased region" description="Acidic residues" evidence="1">
    <location>
        <begin position="734"/>
        <end position="753"/>
    </location>
</feature>
<gene>
    <name evidence="2" type="ORF">LTR09_001835</name>
</gene>
<protein>
    <submittedName>
        <fullName evidence="2">Uncharacterized protein</fullName>
    </submittedName>
</protein>
<accession>A0AAJ0GHH7</accession>
<evidence type="ECO:0000313" key="3">
    <source>
        <dbReference type="Proteomes" id="UP001271007"/>
    </source>
</evidence>
<feature type="compositionally biased region" description="Basic and acidic residues" evidence="1">
    <location>
        <begin position="49"/>
        <end position="59"/>
    </location>
</feature>
<feature type="compositionally biased region" description="Acidic residues" evidence="1">
    <location>
        <begin position="697"/>
        <end position="709"/>
    </location>
</feature>